<dbReference type="InterPro" id="IPR001078">
    <property type="entry name" value="2-oxoacid_DH_actylTfrase"/>
</dbReference>
<feature type="domain" description="2-oxoacid dehydrogenase acyltransferase catalytic" evidence="1">
    <location>
        <begin position="16"/>
        <end position="225"/>
    </location>
</feature>
<dbReference type="PANTHER" id="PTHR23151">
    <property type="entry name" value="DIHYDROLIPOAMIDE ACETYL/SUCCINYL-TRANSFERASE-RELATED"/>
    <property type="match status" value="1"/>
</dbReference>
<evidence type="ECO:0000313" key="2">
    <source>
        <dbReference type="EMBL" id="UTI64779.1"/>
    </source>
</evidence>
<reference evidence="2 3" key="1">
    <citation type="submission" date="2022-06" db="EMBL/GenBank/DDBJ databases">
        <title>Paraconexibacter antarcticus.</title>
        <authorList>
            <person name="Kim C.S."/>
        </authorList>
    </citation>
    <scope>NUCLEOTIDE SEQUENCE [LARGE SCALE GENOMIC DNA]</scope>
    <source>
        <strain evidence="2 3">02-257</strain>
    </source>
</reference>
<name>A0ABY5DW56_9ACTN</name>
<dbReference type="Proteomes" id="UP001056035">
    <property type="component" value="Chromosome"/>
</dbReference>
<dbReference type="Gene3D" id="3.30.559.10">
    <property type="entry name" value="Chloramphenicol acetyltransferase-like domain"/>
    <property type="match status" value="1"/>
</dbReference>
<dbReference type="RefSeq" id="WP_254571477.1">
    <property type="nucleotide sequence ID" value="NZ_CP098502.1"/>
</dbReference>
<protein>
    <submittedName>
        <fullName evidence="2">2-oxo acid dehydrogenase subunit E2</fullName>
    </submittedName>
</protein>
<dbReference type="PANTHER" id="PTHR23151:SF90">
    <property type="entry name" value="DIHYDROLIPOYLLYSINE-RESIDUE ACETYLTRANSFERASE COMPONENT OF PYRUVATE DEHYDROGENASE COMPLEX, MITOCHONDRIAL-RELATED"/>
    <property type="match status" value="1"/>
</dbReference>
<evidence type="ECO:0000259" key="1">
    <source>
        <dbReference type="Pfam" id="PF00198"/>
    </source>
</evidence>
<dbReference type="InterPro" id="IPR045257">
    <property type="entry name" value="E2/Pdx1"/>
</dbReference>
<evidence type="ECO:0000313" key="3">
    <source>
        <dbReference type="Proteomes" id="UP001056035"/>
    </source>
</evidence>
<dbReference type="Pfam" id="PF00198">
    <property type="entry name" value="2-oxoacid_dh"/>
    <property type="match status" value="1"/>
</dbReference>
<dbReference type="SUPFAM" id="SSF52777">
    <property type="entry name" value="CoA-dependent acyltransferases"/>
    <property type="match status" value="1"/>
</dbReference>
<organism evidence="2 3">
    <name type="scientific">Paraconexibacter antarcticus</name>
    <dbReference type="NCBI Taxonomy" id="2949664"/>
    <lineage>
        <taxon>Bacteria</taxon>
        <taxon>Bacillati</taxon>
        <taxon>Actinomycetota</taxon>
        <taxon>Thermoleophilia</taxon>
        <taxon>Solirubrobacterales</taxon>
        <taxon>Paraconexibacteraceae</taxon>
        <taxon>Paraconexibacter</taxon>
    </lineage>
</organism>
<accession>A0ABY5DW56</accession>
<dbReference type="InterPro" id="IPR023213">
    <property type="entry name" value="CAT-like_dom_sf"/>
</dbReference>
<sequence>MSEPATAPPASTAKGATTTIELTRAQAAIARRTAESRAIVPDFTVRLEAVMDTVLARAHRPSTTAVVVRACGLALREHPELNGAYRDAKLERYDRVNVGVMVDAPGTLVVPTIFDADRKSAAQIASDLQTLAARVRAGEITQPELSGATFTVSNVGMFGVDGLDPVIVPPQAAILGVGRIRDKVLPVDGQPVVRRAMDLTLVCDHRAVYGAAAARFLARVGELLQCGAALRD</sequence>
<keyword evidence="3" id="KW-1185">Reference proteome</keyword>
<dbReference type="EMBL" id="CP098502">
    <property type="protein sequence ID" value="UTI64779.1"/>
    <property type="molecule type" value="Genomic_DNA"/>
</dbReference>
<proteinExistence type="predicted"/>
<gene>
    <name evidence="2" type="ORF">NBH00_00890</name>
</gene>